<protein>
    <submittedName>
        <fullName evidence="1">Uncharacterized protein</fullName>
    </submittedName>
</protein>
<proteinExistence type="predicted"/>
<organism evidence="1 2">
    <name type="scientific">Marasmius crinis-equi</name>
    <dbReference type="NCBI Taxonomy" id="585013"/>
    <lineage>
        <taxon>Eukaryota</taxon>
        <taxon>Fungi</taxon>
        <taxon>Dikarya</taxon>
        <taxon>Basidiomycota</taxon>
        <taxon>Agaricomycotina</taxon>
        <taxon>Agaricomycetes</taxon>
        <taxon>Agaricomycetidae</taxon>
        <taxon>Agaricales</taxon>
        <taxon>Marasmiineae</taxon>
        <taxon>Marasmiaceae</taxon>
        <taxon>Marasmius</taxon>
    </lineage>
</organism>
<keyword evidence="2" id="KW-1185">Reference proteome</keyword>
<evidence type="ECO:0000313" key="1">
    <source>
        <dbReference type="EMBL" id="KAL0568679.1"/>
    </source>
</evidence>
<dbReference type="EMBL" id="JBAHYK010001281">
    <property type="protein sequence ID" value="KAL0568679.1"/>
    <property type="molecule type" value="Genomic_DNA"/>
</dbReference>
<gene>
    <name evidence="1" type="ORF">V5O48_013304</name>
</gene>
<sequence length="479" mass="54808">MSQHTAVLTAIYQFRKLKKPPSVVDINNPGPETLSAIQKIITLARMAELDRDIALHIRARCEARDEPSTPQGTEVLHDALDNISKLMSFPENEPNDFIKHLEPLLIQVWFKVLDKAHSSWGPWSLVVGATAEKTPPTAKPVIVPPVSYKTDAHFGRVLIRHINTFLPHLLNMTRPELNYLCIFIGLLVSDKCFSTSKANWIRVNEDGFIDAWVEVLRGLVCKRKVDPNLDPTKLDRDEDAEPWLHYSVVDRISKFLVYRKILRHFIRETRRFGDVPALTKQLKKQSSILGSAWERAMIKGSELYAIHDAMEEIGLCSYKRLRAITRIQAPRMFFLEAMSSDLELVRKWMVVYLQQNFPLVQQARQHFISSLRTNSTTQSTAALESDRDLIRTRSKPPIVFVDLNIPGLPTATSFTIVDTDTVVYELLPRYRWDPEPPAAFLQLWRSPMVHKHSVVMLVSFPMGHKANCVWQSCSINLGE</sequence>
<accession>A0ABR3F0F6</accession>
<reference evidence="1 2" key="1">
    <citation type="submission" date="2024-02" db="EMBL/GenBank/DDBJ databases">
        <title>A draft genome for the cacao thread blight pathogen Marasmius crinis-equi.</title>
        <authorList>
            <person name="Cohen S.P."/>
            <person name="Baruah I.K."/>
            <person name="Amoako-Attah I."/>
            <person name="Bukari Y."/>
            <person name="Meinhardt L.W."/>
            <person name="Bailey B.A."/>
        </authorList>
    </citation>
    <scope>NUCLEOTIDE SEQUENCE [LARGE SCALE GENOMIC DNA]</scope>
    <source>
        <strain evidence="1 2">GH-76</strain>
    </source>
</reference>
<dbReference type="Proteomes" id="UP001465976">
    <property type="component" value="Unassembled WGS sequence"/>
</dbReference>
<comment type="caution">
    <text evidence="1">The sequence shown here is derived from an EMBL/GenBank/DDBJ whole genome shotgun (WGS) entry which is preliminary data.</text>
</comment>
<name>A0ABR3F0F6_9AGAR</name>
<evidence type="ECO:0000313" key="2">
    <source>
        <dbReference type="Proteomes" id="UP001465976"/>
    </source>
</evidence>